<evidence type="ECO:0000313" key="1">
    <source>
        <dbReference type="EMBL" id="MBK6301170.1"/>
    </source>
</evidence>
<gene>
    <name evidence="1" type="ORF">IPF40_09000</name>
    <name evidence="2" type="ORF">IPI13_01570</name>
    <name evidence="3" type="ORF">IPP00_13930</name>
</gene>
<comment type="caution">
    <text evidence="1">The sequence shown here is derived from an EMBL/GenBank/DDBJ whole genome shotgun (WGS) entry which is preliminary data.</text>
</comment>
<dbReference type="Proteomes" id="UP000718281">
    <property type="component" value="Unassembled WGS sequence"/>
</dbReference>
<evidence type="ECO:0000313" key="3">
    <source>
        <dbReference type="EMBL" id="MBL0005019.1"/>
    </source>
</evidence>
<organism evidence="1 4">
    <name type="scientific">Candidatus Phosphoribacter hodrii</name>
    <dbReference type="NCBI Taxonomy" id="2953743"/>
    <lineage>
        <taxon>Bacteria</taxon>
        <taxon>Bacillati</taxon>
        <taxon>Actinomycetota</taxon>
        <taxon>Actinomycetes</taxon>
        <taxon>Micrococcales</taxon>
        <taxon>Dermatophilaceae</taxon>
        <taxon>Candidatus Phosphoribacter</taxon>
    </lineage>
</organism>
<dbReference type="EMBL" id="JADIXZ010000004">
    <property type="protein sequence ID" value="MBK6301170.1"/>
    <property type="molecule type" value="Genomic_DNA"/>
</dbReference>
<dbReference type="EMBL" id="JADKGK010000024">
    <property type="protein sequence ID" value="MBL0005019.1"/>
    <property type="molecule type" value="Genomic_DNA"/>
</dbReference>
<sequence length="188" mass="20312">MGSPVLTLSSAAQAGLRKDQIYALTESGELERIGRGVFVDPTRIDPAWTSLAAATALKPAATLCLTSALVHHGLSDAIAFTTDIALPRGSRHPAGFHHVSWHSFDPDTFHAGRTVTDQSGLMLAVYSAERTIIDCFRLAHHQGADQAYEALRRWVRQPGNQPSELLALAAASFPRNLPRVRAALEVLL</sequence>
<dbReference type="Proteomes" id="UP000886632">
    <property type="component" value="Unassembled WGS sequence"/>
</dbReference>
<dbReference type="Proteomes" id="UP000726105">
    <property type="component" value="Unassembled WGS sequence"/>
</dbReference>
<dbReference type="EMBL" id="JADJIB010000001">
    <property type="protein sequence ID" value="MBK7271895.1"/>
    <property type="molecule type" value="Genomic_DNA"/>
</dbReference>
<proteinExistence type="predicted"/>
<name>A0A934X6D2_9MICO</name>
<evidence type="ECO:0000313" key="4">
    <source>
        <dbReference type="Proteomes" id="UP000718281"/>
    </source>
</evidence>
<reference evidence="4 5" key="1">
    <citation type="submission" date="2020-10" db="EMBL/GenBank/DDBJ databases">
        <title>Connecting structure to function with the recovery of over 1000 high-quality activated sludge metagenome-assembled genomes encoding full-length rRNA genes using long-read sequencing.</title>
        <authorList>
            <person name="Singleton C.M."/>
            <person name="Petriglieri F."/>
            <person name="Kristensen J.M."/>
            <person name="Kirkegaard R.H."/>
            <person name="Michaelsen T.Y."/>
            <person name="Andersen M.H."/>
            <person name="Karst S.M."/>
            <person name="Dueholm M.S."/>
            <person name="Nielsen P.H."/>
            <person name="Albertsen M."/>
        </authorList>
    </citation>
    <scope>NUCLEOTIDE SEQUENCE [LARGE SCALE GENOMIC DNA]</scope>
    <source>
        <strain evidence="1">AalE_18-Q3-R2-46_BAT3C.188</strain>
        <strain evidence="2">Ega_18-Q3-R5-49_MAXAC.001</strain>
        <strain evidence="3">Ribe_18-Q3-R11-54_MAXAC.001</strain>
    </source>
</reference>
<protein>
    <submittedName>
        <fullName evidence="1">Type IV toxin-antitoxin system AbiEi family antitoxin domain-containing protein</fullName>
    </submittedName>
</protein>
<dbReference type="AlphaFoldDB" id="A0A934X6D2"/>
<evidence type="ECO:0000313" key="5">
    <source>
        <dbReference type="Proteomes" id="UP000726105"/>
    </source>
</evidence>
<accession>A0A934X6D2</accession>
<evidence type="ECO:0000313" key="2">
    <source>
        <dbReference type="EMBL" id="MBK7271895.1"/>
    </source>
</evidence>